<dbReference type="EMBL" id="GAMC01008811">
    <property type="protein sequence ID" value="JAB97744.1"/>
    <property type="molecule type" value="mRNA"/>
</dbReference>
<dbReference type="EMBL" id="GAMC01008813">
    <property type="protein sequence ID" value="JAB97742.1"/>
    <property type="molecule type" value="mRNA"/>
</dbReference>
<sequence length="351" mass="41025">MFHKHFMSLHAISKGQGTMALCVKKPVKKFRWEQQSGVATVTSPTTTISYPSESSIPAHASMPEFILPYREYIEHIHIHSRIFWFVYGNNIRTERERFGKWLQLWKKFRRYFRRLLRPNSSTKEETSELLKGSFSDNIAAFPSIESRESIEITDRNDRCVNCFNNNNRDICCNRKYDKKLLSLLNRWSLERDVFNSLLSKREARRQSVSNRCQTVTEIPTNVPKTYENAESSATSQITGSGEKQKGDVGPSGLKLYFTKTMLNLQRRAVCDYMSTILLAKFARWIRIETLADLFKRTSLHICLLQPFTLVSSSRNRHCLSAIPRNGKIVFRRRLRQNVSKRKYFNQTSQND</sequence>
<evidence type="ECO:0000256" key="1">
    <source>
        <dbReference type="SAM" id="MobiDB-lite"/>
    </source>
</evidence>
<feature type="compositionally biased region" description="Polar residues" evidence="1">
    <location>
        <begin position="226"/>
        <end position="241"/>
    </location>
</feature>
<name>W8C5Y6_CERCA</name>
<accession>W8C5Y6</accession>
<dbReference type="EMBL" id="GAMC01008807">
    <property type="protein sequence ID" value="JAB97748.1"/>
    <property type="molecule type" value="mRNA"/>
</dbReference>
<evidence type="ECO:0000313" key="2">
    <source>
        <dbReference type="EMBL" id="JAB97744.1"/>
    </source>
</evidence>
<protein>
    <submittedName>
        <fullName evidence="2">Uncharacterized protein</fullName>
    </submittedName>
</protein>
<reference evidence="2" key="2">
    <citation type="journal article" date="2014" name="BMC Genomics">
        <title>A genomic perspective to assessing quality of mass-reared SIT flies used in Mediterranean fruit fly (Ceratitis capitata) eradication in California.</title>
        <authorList>
            <person name="Calla B."/>
            <person name="Hall B."/>
            <person name="Hou S."/>
            <person name="Geib S.M."/>
        </authorList>
    </citation>
    <scope>NUCLEOTIDE SEQUENCE</scope>
</reference>
<organism evidence="2">
    <name type="scientific">Ceratitis capitata</name>
    <name type="common">Mediterranean fruit fly</name>
    <name type="synonym">Tephritis capitata</name>
    <dbReference type="NCBI Taxonomy" id="7213"/>
    <lineage>
        <taxon>Eukaryota</taxon>
        <taxon>Metazoa</taxon>
        <taxon>Ecdysozoa</taxon>
        <taxon>Arthropoda</taxon>
        <taxon>Hexapoda</taxon>
        <taxon>Insecta</taxon>
        <taxon>Pterygota</taxon>
        <taxon>Neoptera</taxon>
        <taxon>Endopterygota</taxon>
        <taxon>Diptera</taxon>
        <taxon>Brachycera</taxon>
        <taxon>Muscomorpha</taxon>
        <taxon>Tephritoidea</taxon>
        <taxon>Tephritidae</taxon>
        <taxon>Ceratitis</taxon>
        <taxon>Ceratitis</taxon>
    </lineage>
</organism>
<reference evidence="2" key="1">
    <citation type="submission" date="2013-07" db="EMBL/GenBank/DDBJ databases">
        <authorList>
            <person name="Geib S."/>
        </authorList>
    </citation>
    <scope>NUCLEOTIDE SEQUENCE</scope>
</reference>
<feature type="region of interest" description="Disordered" evidence="1">
    <location>
        <begin position="226"/>
        <end position="246"/>
    </location>
</feature>
<dbReference type="AlphaFoldDB" id="W8C5Y6"/>
<dbReference type="EMBL" id="GAMC01008809">
    <property type="protein sequence ID" value="JAB97746.1"/>
    <property type="molecule type" value="mRNA"/>
</dbReference>
<proteinExistence type="evidence at transcript level"/>